<protein>
    <recommendedName>
        <fullName evidence="12">Spermatogenesis-associated protein 13</fullName>
    </recommendedName>
</protein>
<dbReference type="CDD" id="cd01224">
    <property type="entry name" value="PH_Collybistin_ASEF"/>
    <property type="match status" value="1"/>
</dbReference>
<dbReference type="InterPro" id="IPR001331">
    <property type="entry name" value="GDS_CDC24_CS"/>
</dbReference>
<keyword evidence="4" id="KW-0344">Guanine-nucleotide releasing factor</keyword>
<dbReference type="OrthoDB" id="660555at2759"/>
<dbReference type="CDD" id="cd11828">
    <property type="entry name" value="SH3_ARHGEF9_like"/>
    <property type="match status" value="1"/>
</dbReference>
<dbReference type="GO" id="GO:0005085">
    <property type="term" value="F:guanyl-nucleotide exchange factor activity"/>
    <property type="evidence" value="ECO:0007669"/>
    <property type="project" value="UniProtKB-KW"/>
</dbReference>
<evidence type="ECO:0000259" key="7">
    <source>
        <dbReference type="PROSITE" id="PS50002"/>
    </source>
</evidence>
<feature type="region of interest" description="Disordered" evidence="6">
    <location>
        <begin position="808"/>
        <end position="874"/>
    </location>
</feature>
<dbReference type="Gene3D" id="1.20.900.10">
    <property type="entry name" value="Dbl homology (DH) domain"/>
    <property type="match status" value="1"/>
</dbReference>
<dbReference type="Gene3D" id="2.30.30.40">
    <property type="entry name" value="SH3 Domains"/>
    <property type="match status" value="1"/>
</dbReference>
<feature type="compositionally biased region" description="Acidic residues" evidence="6">
    <location>
        <begin position="324"/>
        <end position="334"/>
    </location>
</feature>
<dbReference type="Proteomes" id="UP000245119">
    <property type="component" value="Linkage Group LG14"/>
</dbReference>
<dbReference type="SUPFAM" id="SSF48065">
    <property type="entry name" value="DBL homology domain (DH-domain)"/>
    <property type="match status" value="1"/>
</dbReference>
<feature type="compositionally biased region" description="Low complexity" evidence="6">
    <location>
        <begin position="26"/>
        <end position="46"/>
    </location>
</feature>
<evidence type="ECO:0008006" key="12">
    <source>
        <dbReference type="Google" id="ProtNLM"/>
    </source>
</evidence>
<dbReference type="GO" id="GO:0005737">
    <property type="term" value="C:cytoplasm"/>
    <property type="evidence" value="ECO:0007669"/>
    <property type="project" value="UniProtKB-SubCell"/>
</dbReference>
<dbReference type="SUPFAM" id="SSF50729">
    <property type="entry name" value="PH domain-like"/>
    <property type="match status" value="1"/>
</dbReference>
<feature type="domain" description="PH" evidence="8">
    <location>
        <begin position="675"/>
        <end position="781"/>
    </location>
</feature>
<dbReference type="PANTHER" id="PTHR47544:SF3">
    <property type="entry name" value="RHO GUANINE NUCLEOTIDE EXCHANGE FACTOR 4 ISOFORM X1"/>
    <property type="match status" value="1"/>
</dbReference>
<dbReference type="PROSITE" id="PS00741">
    <property type="entry name" value="DH_1"/>
    <property type="match status" value="1"/>
</dbReference>
<dbReference type="InterPro" id="IPR001452">
    <property type="entry name" value="SH3_domain"/>
</dbReference>
<gene>
    <name evidence="10" type="ORF">C0Q70_21501</name>
</gene>
<keyword evidence="2 5" id="KW-0728">SH3 domain</keyword>
<evidence type="ECO:0000313" key="10">
    <source>
        <dbReference type="EMBL" id="PVD18942.1"/>
    </source>
</evidence>
<feature type="region of interest" description="Disordered" evidence="6">
    <location>
        <begin position="23"/>
        <end position="46"/>
    </location>
</feature>
<dbReference type="CDD" id="cd00160">
    <property type="entry name" value="RhoGEF"/>
    <property type="match status" value="1"/>
</dbReference>
<dbReference type="InterPro" id="IPR011993">
    <property type="entry name" value="PH-like_dom_sf"/>
</dbReference>
<dbReference type="InterPro" id="IPR036028">
    <property type="entry name" value="SH3-like_dom_sf"/>
</dbReference>
<dbReference type="SMART" id="SM00326">
    <property type="entry name" value="SH3"/>
    <property type="match status" value="1"/>
</dbReference>
<dbReference type="InterPro" id="IPR035899">
    <property type="entry name" value="DBL_dom_sf"/>
</dbReference>
<comment type="caution">
    <text evidence="10">The sequence shown here is derived from an EMBL/GenBank/DDBJ whole genome shotgun (WGS) entry which is preliminary data.</text>
</comment>
<keyword evidence="3" id="KW-0963">Cytoplasm</keyword>
<organism evidence="10 11">
    <name type="scientific">Pomacea canaliculata</name>
    <name type="common">Golden apple snail</name>
    <dbReference type="NCBI Taxonomy" id="400727"/>
    <lineage>
        <taxon>Eukaryota</taxon>
        <taxon>Metazoa</taxon>
        <taxon>Spiralia</taxon>
        <taxon>Lophotrochozoa</taxon>
        <taxon>Mollusca</taxon>
        <taxon>Gastropoda</taxon>
        <taxon>Caenogastropoda</taxon>
        <taxon>Architaenioglossa</taxon>
        <taxon>Ampullarioidea</taxon>
        <taxon>Ampullariidae</taxon>
        <taxon>Pomacea</taxon>
    </lineage>
</organism>
<dbReference type="SUPFAM" id="SSF50044">
    <property type="entry name" value="SH3-domain"/>
    <property type="match status" value="1"/>
</dbReference>
<feature type="domain" description="SH3" evidence="7">
    <location>
        <begin position="363"/>
        <end position="422"/>
    </location>
</feature>
<evidence type="ECO:0000259" key="9">
    <source>
        <dbReference type="PROSITE" id="PS50010"/>
    </source>
</evidence>
<dbReference type="InterPro" id="IPR055251">
    <property type="entry name" value="SOS1_NGEF_PH"/>
</dbReference>
<evidence type="ECO:0000313" key="11">
    <source>
        <dbReference type="Proteomes" id="UP000245119"/>
    </source>
</evidence>
<dbReference type="Pfam" id="PF14604">
    <property type="entry name" value="SH3_9"/>
    <property type="match status" value="1"/>
</dbReference>
<proteinExistence type="predicted"/>
<dbReference type="Gene3D" id="2.30.29.30">
    <property type="entry name" value="Pleckstrin-homology domain (PH domain)/Phosphotyrosine-binding domain (PTB)"/>
    <property type="match status" value="1"/>
</dbReference>
<reference evidence="10 11" key="1">
    <citation type="submission" date="2018-04" db="EMBL/GenBank/DDBJ databases">
        <title>The genome of golden apple snail Pomacea canaliculata provides insight into stress tolerance and invasive adaptation.</title>
        <authorList>
            <person name="Liu C."/>
            <person name="Liu B."/>
            <person name="Ren Y."/>
            <person name="Zhang Y."/>
            <person name="Wang H."/>
            <person name="Li S."/>
            <person name="Jiang F."/>
            <person name="Yin L."/>
            <person name="Zhang G."/>
            <person name="Qian W."/>
            <person name="Fan W."/>
        </authorList>
    </citation>
    <scope>NUCLEOTIDE SEQUENCE [LARGE SCALE GENOMIC DNA]</scope>
    <source>
        <strain evidence="10">SZHN2017</strain>
        <tissue evidence="10">Muscle</tissue>
    </source>
</reference>
<evidence type="ECO:0000256" key="2">
    <source>
        <dbReference type="ARBA" id="ARBA00022443"/>
    </source>
</evidence>
<dbReference type="PROSITE" id="PS50010">
    <property type="entry name" value="DH_2"/>
    <property type="match status" value="1"/>
</dbReference>
<dbReference type="EMBL" id="PZQS01000014">
    <property type="protein sequence ID" value="PVD18942.1"/>
    <property type="molecule type" value="Genomic_DNA"/>
</dbReference>
<keyword evidence="11" id="KW-1185">Reference proteome</keyword>
<dbReference type="Pfam" id="PF22697">
    <property type="entry name" value="SOS1_NGEF_PH"/>
    <property type="match status" value="1"/>
</dbReference>
<evidence type="ECO:0000256" key="4">
    <source>
        <dbReference type="ARBA" id="ARBA00022658"/>
    </source>
</evidence>
<dbReference type="AlphaFoldDB" id="A0A2T7NCS9"/>
<evidence type="ECO:0000256" key="6">
    <source>
        <dbReference type="SAM" id="MobiDB-lite"/>
    </source>
</evidence>
<dbReference type="Pfam" id="PF00621">
    <property type="entry name" value="RhoGEF"/>
    <property type="match status" value="1"/>
</dbReference>
<dbReference type="SMART" id="SM00233">
    <property type="entry name" value="PH"/>
    <property type="match status" value="1"/>
</dbReference>
<dbReference type="SMART" id="SM00325">
    <property type="entry name" value="RhoGEF"/>
    <property type="match status" value="1"/>
</dbReference>
<feature type="domain" description="DH" evidence="9">
    <location>
        <begin position="460"/>
        <end position="644"/>
    </location>
</feature>
<evidence type="ECO:0000256" key="1">
    <source>
        <dbReference type="ARBA" id="ARBA00004496"/>
    </source>
</evidence>
<accession>A0A2T7NCS9</accession>
<dbReference type="InterPro" id="IPR000219">
    <property type="entry name" value="DH_dom"/>
</dbReference>
<sequence length="874" mass="99553">MSERYSGEYSLCEFDIASDCRSSEDTLTPLSTSPRSASPSSASTVTLEGDMSLLNRTLEGDTTLTDSQDVVEYGRETAGASHIMMQKPSLPKQEYSKLGMIMRGEITSSNSNDSGIQHDVNIGSSESLKQIPPEIASHLTSTVKLRNSPSPKQERPKSDFTVRWADLLEQVKETNVTYRREGNKLRKRPRPKSDLGGSSLLTDPILRPFGVGATGPLGPGTLGAGPSLQQCDSILSLVELRRPGNRGRLDAAALQAAKLAKSRRMSTPQPIKSRTEKIVPRSQRRTPIVRSHSMPENLDRLHRKKNYLSLIGSDMHAHHRSSGVEDDSSDESEFSVDYNQEKSLSTRASRATLVTLDQMIEEENFTYAEALWDHVTMDPDELGFRAGDLVRVTDMSEKHWWYGSTENRGGWFPASFVRLRVNQDGLEAEMTLQLQEEEELQQQQLQQQPLLTTSTSKTQFRANVVNEIISAEKEYVKHLHDVIEGYVKQARKRPEMFPSEKVNIIFGNIEEIYEFATKLYSDLEKVVNTEHPHLTEFGHCFLDKTQGFEIYSEYCNNHPAACEELRVLYRAKQYRHFFEACRLLQEMTEIPLEGFLLTPVQKICKYHLQLAELLKYTPADHPDFNNVQAAVEEMKKIAKLVNERKRKMESIEKLAGWQMLVDDWEGPDILEGSSELIYSGELNKINANGWSQERYFFLFDHQLVYCKKDLLKKNSFGYKGRVNIDQSEIFNIPDGKDPQYNVNVRNAIKIHDKSRNKWFLMVAKSAQIKQRWIKAFADERRRVHDDQENNFNIPLRLKQSVIANLKQKANLSKSKGKRKVSRTSSMRTAKHDSWFSTSATLPRPSRKSSSSHQSGPTQQSNKLMSFLLGTKKKS</sequence>
<dbReference type="GO" id="GO:0035556">
    <property type="term" value="P:intracellular signal transduction"/>
    <property type="evidence" value="ECO:0007669"/>
    <property type="project" value="InterPro"/>
</dbReference>
<evidence type="ECO:0000256" key="5">
    <source>
        <dbReference type="PROSITE-ProRule" id="PRU00192"/>
    </source>
</evidence>
<dbReference type="PANTHER" id="PTHR47544">
    <property type="entry name" value="RHO GUANINE NUCLEOTIDE EXCHANGE FACTOR 4"/>
    <property type="match status" value="1"/>
</dbReference>
<dbReference type="PROSITE" id="PS50002">
    <property type="entry name" value="SH3"/>
    <property type="match status" value="1"/>
</dbReference>
<dbReference type="STRING" id="400727.A0A2T7NCS9"/>
<feature type="region of interest" description="Disordered" evidence="6">
    <location>
        <begin position="318"/>
        <end position="338"/>
    </location>
</feature>
<evidence type="ECO:0000259" key="8">
    <source>
        <dbReference type="PROSITE" id="PS50003"/>
    </source>
</evidence>
<feature type="region of interest" description="Disordered" evidence="6">
    <location>
        <begin position="260"/>
        <end position="285"/>
    </location>
</feature>
<dbReference type="PROSITE" id="PS50003">
    <property type="entry name" value="PH_DOMAIN"/>
    <property type="match status" value="1"/>
</dbReference>
<dbReference type="InterPro" id="IPR001849">
    <property type="entry name" value="PH_domain"/>
</dbReference>
<feature type="region of interest" description="Disordered" evidence="6">
    <location>
        <begin position="180"/>
        <end position="201"/>
    </location>
</feature>
<evidence type="ECO:0000256" key="3">
    <source>
        <dbReference type="ARBA" id="ARBA00022490"/>
    </source>
</evidence>
<comment type="subcellular location">
    <subcellularLocation>
        <location evidence="1">Cytoplasm</location>
    </subcellularLocation>
</comment>
<name>A0A2T7NCS9_POMCA</name>